<dbReference type="SUPFAM" id="SSF101821">
    <property type="entry name" value="Aminopeptidase/glucanase lid domain"/>
    <property type="match status" value="1"/>
</dbReference>
<dbReference type="MEROPS" id="M18.001"/>
<keyword evidence="8 9" id="KW-0482">Metalloprotease</keyword>
<dbReference type="GO" id="GO:0006508">
    <property type="term" value="P:proteolysis"/>
    <property type="evidence" value="ECO:0007669"/>
    <property type="project" value="UniProtKB-KW"/>
</dbReference>
<evidence type="ECO:0000256" key="2">
    <source>
        <dbReference type="ARBA" id="ARBA00008290"/>
    </source>
</evidence>
<evidence type="ECO:0000256" key="5">
    <source>
        <dbReference type="ARBA" id="ARBA00022723"/>
    </source>
</evidence>
<keyword evidence="5 9" id="KW-0479">Metal-binding</keyword>
<dbReference type="InterPro" id="IPR001948">
    <property type="entry name" value="Peptidase_M18"/>
</dbReference>
<proteinExistence type="inferred from homology"/>
<evidence type="ECO:0000256" key="9">
    <source>
        <dbReference type="RuleBase" id="RU004386"/>
    </source>
</evidence>
<dbReference type="GO" id="GO:0000324">
    <property type="term" value="C:fungal-type vacuole"/>
    <property type="evidence" value="ECO:0007669"/>
    <property type="project" value="TreeGrafter"/>
</dbReference>
<comment type="cofactor">
    <cofactor evidence="1">
        <name>Zn(2+)</name>
        <dbReference type="ChEBI" id="CHEBI:29105"/>
    </cofactor>
</comment>
<evidence type="ECO:0000256" key="3">
    <source>
        <dbReference type="ARBA" id="ARBA00022438"/>
    </source>
</evidence>
<evidence type="ECO:0000313" key="11">
    <source>
        <dbReference type="Proteomes" id="UP000000599"/>
    </source>
</evidence>
<dbReference type="PANTHER" id="PTHR28570:SF4">
    <property type="entry name" value="VACUOLAR AMINOPEPTIDASE 1"/>
    <property type="match status" value="1"/>
</dbReference>
<dbReference type="STRING" id="284592.Q6BJH6"/>
<dbReference type="HOGENOM" id="CLU_019532_3_1_1"/>
<reference evidence="10 11" key="1">
    <citation type="journal article" date="2004" name="Nature">
        <title>Genome evolution in yeasts.</title>
        <authorList>
            <consortium name="Genolevures"/>
            <person name="Dujon B."/>
            <person name="Sherman D."/>
            <person name="Fischer G."/>
            <person name="Durrens P."/>
            <person name="Casaregola S."/>
            <person name="Lafontaine I."/>
            <person name="de Montigny J."/>
            <person name="Marck C."/>
            <person name="Neuveglise C."/>
            <person name="Talla E."/>
            <person name="Goffard N."/>
            <person name="Frangeul L."/>
            <person name="Aigle M."/>
            <person name="Anthouard V."/>
            <person name="Babour A."/>
            <person name="Barbe V."/>
            <person name="Barnay S."/>
            <person name="Blanchin S."/>
            <person name="Beckerich J.M."/>
            <person name="Beyne E."/>
            <person name="Bleykasten C."/>
            <person name="Boisrame A."/>
            <person name="Boyer J."/>
            <person name="Cattolico L."/>
            <person name="Confanioleri F."/>
            <person name="de Daruvar A."/>
            <person name="Despons L."/>
            <person name="Fabre E."/>
            <person name="Fairhead C."/>
            <person name="Ferry-Dumazet H."/>
            <person name="Groppi A."/>
            <person name="Hantraye F."/>
            <person name="Hennequin C."/>
            <person name="Jauniaux N."/>
            <person name="Joyet P."/>
            <person name="Kachouri R."/>
            <person name="Kerrest A."/>
            <person name="Koszul R."/>
            <person name="Lemaire M."/>
            <person name="Lesur I."/>
            <person name="Ma L."/>
            <person name="Muller H."/>
            <person name="Nicaud J.M."/>
            <person name="Nikolski M."/>
            <person name="Oztas S."/>
            <person name="Ozier-Kalogeropoulos O."/>
            <person name="Pellenz S."/>
            <person name="Potier S."/>
            <person name="Richard G.F."/>
            <person name="Straub M.L."/>
            <person name="Suleau A."/>
            <person name="Swennene D."/>
            <person name="Tekaia F."/>
            <person name="Wesolowski-Louvel M."/>
            <person name="Westhof E."/>
            <person name="Wirth B."/>
            <person name="Zeniou-Meyer M."/>
            <person name="Zivanovic I."/>
            <person name="Bolotin-Fukuhara M."/>
            <person name="Thierry A."/>
            <person name="Bouchier C."/>
            <person name="Caudron B."/>
            <person name="Scarpelli C."/>
            <person name="Gaillardin C."/>
            <person name="Weissenbach J."/>
            <person name="Wincker P."/>
            <person name="Souciet J.L."/>
        </authorList>
    </citation>
    <scope>NUCLEOTIDE SEQUENCE [LARGE SCALE GENOMIC DNA]</scope>
    <source>
        <strain evidence="11">ATCC 36239 / CBS 767 / BCRC 21394 / JCM 1990 / NBRC 0083 / IGC 2968</strain>
    </source>
</reference>
<dbReference type="eggNOG" id="KOG2596">
    <property type="taxonomic scope" value="Eukaryota"/>
</dbReference>
<dbReference type="PANTHER" id="PTHR28570">
    <property type="entry name" value="ASPARTYL AMINOPEPTIDASE"/>
    <property type="match status" value="1"/>
</dbReference>
<dbReference type="InParanoid" id="Q6BJH6"/>
<evidence type="ECO:0000256" key="6">
    <source>
        <dbReference type="ARBA" id="ARBA00022801"/>
    </source>
</evidence>
<dbReference type="FunFam" id="2.30.250.10:FF:000001">
    <property type="entry name" value="Aspartyl aminopeptidase 1"/>
    <property type="match status" value="1"/>
</dbReference>
<dbReference type="EMBL" id="CR382139">
    <property type="protein sequence ID" value="CAG90093.2"/>
    <property type="molecule type" value="Genomic_DNA"/>
</dbReference>
<dbReference type="KEGG" id="dha:DEHA2G02354g"/>
<dbReference type="AlphaFoldDB" id="Q6BJH6"/>
<dbReference type="FunCoup" id="Q6BJH6">
    <property type="interactions" value="223"/>
</dbReference>
<evidence type="ECO:0000256" key="7">
    <source>
        <dbReference type="ARBA" id="ARBA00022833"/>
    </source>
</evidence>
<keyword evidence="11" id="KW-1185">Reference proteome</keyword>
<dbReference type="GeneID" id="2904511"/>
<keyword evidence="6 9" id="KW-0378">Hydrolase</keyword>
<gene>
    <name evidence="10" type="ordered locus">DEHA2G02354g</name>
</gene>
<keyword evidence="7 9" id="KW-0862">Zinc</keyword>
<dbReference type="OMA" id="DWPIAKI"/>
<dbReference type="Gene3D" id="3.40.630.10">
    <property type="entry name" value="Zn peptidases"/>
    <property type="match status" value="1"/>
</dbReference>
<keyword evidence="3 9" id="KW-0031">Aminopeptidase</keyword>
<dbReference type="VEuPathDB" id="FungiDB:DEHA2G02354g"/>
<dbReference type="PRINTS" id="PR00932">
    <property type="entry name" value="AMINO1PTASE"/>
</dbReference>
<sequence>MSDSEILAKALEAALMKINLKEVTENLKESEKKPALSKRTQDQVDLTSKYNDEFYEKYANEYIEFTYANPTIFHVVDYFAEKLNNEGFKYLPEKKSWESLKPGKYYTIRHGAALGAFIVGKNWTAERGVGVIGSHIDSLTVPLKPNSSKEKIDGYELLGVAPYAGTLNDLWLDRDLGVGGSLLVRDSASKRVNQQLVDSTPHPIARIPTLAPHFGAASARPYNKETQAVPVIGYSGSDDEEEEATDEEKSSPLYGRHPLKLLRYISSLAGVEVSEILQWDLQLYDVQKGTRGGLNKEFIFSPRIDDRICSFAAIHSLLESNHDALVESDSFSLVALFNHEEIGSGSATGAKGGITDSIISRVLASQYFNPDDSHTQEQLELAYANSIILSADVNHLLNPNFASEYLDHHKPVPNKGITIAVDPNGHFATDAPGLALAEELARLNNDSLQYFQIRNDSRSGSSIGPLISSQTGARTIDLGISQLSMHSIRATVGFKDIGLGIKFFNGFFSNWRKTYDGYSTL</sequence>
<dbReference type="SUPFAM" id="SSF53187">
    <property type="entry name" value="Zn-dependent exopeptidases"/>
    <property type="match status" value="1"/>
</dbReference>
<protein>
    <submittedName>
        <fullName evidence="10">DEHA2G02354p</fullName>
    </submittedName>
</protein>
<evidence type="ECO:0000256" key="1">
    <source>
        <dbReference type="ARBA" id="ARBA00001947"/>
    </source>
</evidence>
<accession>Q6BJH6</accession>
<organism evidence="10 11">
    <name type="scientific">Debaryomyces hansenii (strain ATCC 36239 / CBS 767 / BCRC 21394 / JCM 1990 / NBRC 0083 / IGC 2968)</name>
    <name type="common">Yeast</name>
    <name type="synonym">Torulaspora hansenii</name>
    <dbReference type="NCBI Taxonomy" id="284592"/>
    <lineage>
        <taxon>Eukaryota</taxon>
        <taxon>Fungi</taxon>
        <taxon>Dikarya</taxon>
        <taxon>Ascomycota</taxon>
        <taxon>Saccharomycotina</taxon>
        <taxon>Pichiomycetes</taxon>
        <taxon>Debaryomycetaceae</taxon>
        <taxon>Debaryomyces</taxon>
    </lineage>
</organism>
<dbReference type="Proteomes" id="UP000000599">
    <property type="component" value="Chromosome G"/>
</dbReference>
<dbReference type="CDD" id="cd05658">
    <property type="entry name" value="M18_DAP"/>
    <property type="match status" value="1"/>
</dbReference>
<dbReference type="RefSeq" id="XP_461645.2">
    <property type="nucleotide sequence ID" value="XM_461645.2"/>
</dbReference>
<evidence type="ECO:0000256" key="8">
    <source>
        <dbReference type="ARBA" id="ARBA00023049"/>
    </source>
</evidence>
<dbReference type="GO" id="GO:0008270">
    <property type="term" value="F:zinc ion binding"/>
    <property type="evidence" value="ECO:0007669"/>
    <property type="project" value="InterPro"/>
</dbReference>
<evidence type="ECO:0000313" key="10">
    <source>
        <dbReference type="EMBL" id="CAG90093.2"/>
    </source>
</evidence>
<dbReference type="InterPro" id="IPR023358">
    <property type="entry name" value="Peptidase_M18_dom2"/>
</dbReference>
<dbReference type="Gene3D" id="2.30.250.10">
    <property type="entry name" value="Aminopeptidase i, Domain 2"/>
    <property type="match status" value="1"/>
</dbReference>
<name>Q6BJH6_DEBHA</name>
<keyword evidence="4 9" id="KW-0645">Protease</keyword>
<comment type="similarity">
    <text evidence="2 9">Belongs to the peptidase M18 family.</text>
</comment>
<dbReference type="GO" id="GO:0070006">
    <property type="term" value="F:metalloaminopeptidase activity"/>
    <property type="evidence" value="ECO:0007669"/>
    <property type="project" value="TreeGrafter"/>
</dbReference>
<dbReference type="OrthoDB" id="9880441at2759"/>
<dbReference type="Pfam" id="PF02127">
    <property type="entry name" value="Peptidase_M18"/>
    <property type="match status" value="1"/>
</dbReference>
<evidence type="ECO:0000256" key="4">
    <source>
        <dbReference type="ARBA" id="ARBA00022670"/>
    </source>
</evidence>